<evidence type="ECO:0000256" key="1">
    <source>
        <dbReference type="SAM" id="MobiDB-lite"/>
    </source>
</evidence>
<reference evidence="2" key="1">
    <citation type="journal article" date="2023" name="bioRxiv">
        <title>Scaffold-level genome assemblies of two parasitoid biocontrol wasps reveal the parthenogenesis mechanism and an associated novel virus.</title>
        <authorList>
            <person name="Inwood S."/>
            <person name="Skelly J."/>
            <person name="Guhlin J."/>
            <person name="Harrop T."/>
            <person name="Goldson S."/>
            <person name="Dearden P."/>
        </authorList>
    </citation>
    <scope>NUCLEOTIDE SEQUENCE</scope>
    <source>
        <strain evidence="2">Lincoln</strain>
        <tissue evidence="2">Whole body</tissue>
    </source>
</reference>
<dbReference type="EMBL" id="JAQQBR010000001">
    <property type="protein sequence ID" value="KAK0183222.1"/>
    <property type="molecule type" value="Genomic_DNA"/>
</dbReference>
<dbReference type="Proteomes" id="UP001168972">
    <property type="component" value="Unassembled WGS sequence"/>
</dbReference>
<sequence>MTKRLKKANQQRLHDTCKTIKRGSCKCNCKKCTDIILMHEQRVMAINSLDNLAHQNRILYTRPTIDFVTAQTNPETIDSELIQSSREDHRDVHLSKSNGVAWWTNMSHRVLMPQLLQEQDVNPVQSECSITTDIHSGSTDIPDSNAVSRNSTPSSEDSNYKSCKDILARLPIRAGSKSDSKIPLSMKIKLKSVAKSVSIPLGQRPRELRGSKIVAKRKLEMMRPVRRTTNHTTDCFSNCIKYSKIPLRSYEEL</sequence>
<comment type="caution">
    <text evidence="2">The sequence shown here is derived from an EMBL/GenBank/DDBJ whole genome shotgun (WGS) entry which is preliminary data.</text>
</comment>
<reference evidence="2" key="2">
    <citation type="submission" date="2023-03" db="EMBL/GenBank/DDBJ databases">
        <authorList>
            <person name="Inwood S.N."/>
            <person name="Skelly J.G."/>
            <person name="Guhlin J."/>
            <person name="Harrop T.W.R."/>
            <person name="Goldson S.G."/>
            <person name="Dearden P.K."/>
        </authorList>
    </citation>
    <scope>NUCLEOTIDE SEQUENCE</scope>
    <source>
        <strain evidence="2">Lincoln</strain>
        <tissue evidence="2">Whole body</tissue>
    </source>
</reference>
<evidence type="ECO:0000313" key="2">
    <source>
        <dbReference type="EMBL" id="KAK0183222.1"/>
    </source>
</evidence>
<gene>
    <name evidence="2" type="ORF">PV327_001283</name>
</gene>
<evidence type="ECO:0000313" key="3">
    <source>
        <dbReference type="Proteomes" id="UP001168972"/>
    </source>
</evidence>
<proteinExistence type="predicted"/>
<protein>
    <submittedName>
        <fullName evidence="2">Uncharacterized protein</fullName>
    </submittedName>
</protein>
<dbReference type="AlphaFoldDB" id="A0AA39L365"/>
<name>A0AA39L365_MICHY</name>
<feature type="compositionally biased region" description="Polar residues" evidence="1">
    <location>
        <begin position="132"/>
        <end position="157"/>
    </location>
</feature>
<keyword evidence="3" id="KW-1185">Reference proteome</keyword>
<accession>A0AA39L365</accession>
<organism evidence="2 3">
    <name type="scientific">Microctonus hyperodae</name>
    <name type="common">Parasitoid wasp</name>
    <dbReference type="NCBI Taxonomy" id="165561"/>
    <lineage>
        <taxon>Eukaryota</taxon>
        <taxon>Metazoa</taxon>
        <taxon>Ecdysozoa</taxon>
        <taxon>Arthropoda</taxon>
        <taxon>Hexapoda</taxon>
        <taxon>Insecta</taxon>
        <taxon>Pterygota</taxon>
        <taxon>Neoptera</taxon>
        <taxon>Endopterygota</taxon>
        <taxon>Hymenoptera</taxon>
        <taxon>Apocrita</taxon>
        <taxon>Ichneumonoidea</taxon>
        <taxon>Braconidae</taxon>
        <taxon>Euphorinae</taxon>
        <taxon>Microctonus</taxon>
    </lineage>
</organism>
<feature type="region of interest" description="Disordered" evidence="1">
    <location>
        <begin position="132"/>
        <end position="160"/>
    </location>
</feature>